<reference evidence="1" key="1">
    <citation type="submission" date="2016-10" db="EMBL/GenBank/DDBJ databases">
        <authorList>
            <person name="Benchimol M."/>
            <person name="Almeida L.G."/>
            <person name="Vasconcelos A.T."/>
            <person name="Perreira-Neves A."/>
            <person name="Rosa I.A."/>
            <person name="Tasca T."/>
            <person name="Bogo M.R."/>
            <person name="de Souza W."/>
        </authorList>
    </citation>
    <scope>NUCLEOTIDE SEQUENCE [LARGE SCALE GENOMIC DNA]</scope>
    <source>
        <strain evidence="1">K</strain>
    </source>
</reference>
<sequence length="253" mass="28847">MNQKRGSPKDPYFLYTKSIIEASTTVLKGVEKDSVASSARISFWNSLFPDNQYSLEAPVRQLLVDILRRHVIQITSVQRFCFELSALFIDLPGDFAKIISFLPYPYVTAMHISFRALNELIELPQKESTHSFIEKVIDELSPQKLTQLQTHIAAMQSDSLNIERIVNKVQQLLQPDTFDMFLQILPPHLRLHYALKYGRPYPRVKVDFERVRLPPDFIQAVADIEGAPAAIEMVAWNDSVNTKEAVPPPPEGI</sequence>
<name>A0A1J4JXI7_9EUKA</name>
<accession>A0A1J4JXI7</accession>
<dbReference type="Proteomes" id="UP000179807">
    <property type="component" value="Unassembled WGS sequence"/>
</dbReference>
<dbReference type="AlphaFoldDB" id="A0A1J4JXI7"/>
<evidence type="ECO:0000313" key="1">
    <source>
        <dbReference type="EMBL" id="OHT03865.1"/>
    </source>
</evidence>
<comment type="caution">
    <text evidence="1">The sequence shown here is derived from an EMBL/GenBank/DDBJ whole genome shotgun (WGS) entry which is preliminary data.</text>
</comment>
<dbReference type="OrthoDB" id="10447007at2759"/>
<keyword evidence="2" id="KW-1185">Reference proteome</keyword>
<dbReference type="EMBL" id="MLAK01000815">
    <property type="protein sequence ID" value="OHT03865.1"/>
    <property type="molecule type" value="Genomic_DNA"/>
</dbReference>
<dbReference type="GeneID" id="94824891"/>
<protein>
    <submittedName>
        <fullName evidence="1">Uncharacterized protein</fullName>
    </submittedName>
</protein>
<evidence type="ECO:0000313" key="2">
    <source>
        <dbReference type="Proteomes" id="UP000179807"/>
    </source>
</evidence>
<dbReference type="VEuPathDB" id="TrichDB:TRFO_01594"/>
<dbReference type="RefSeq" id="XP_068357001.1">
    <property type="nucleotide sequence ID" value="XM_068490187.1"/>
</dbReference>
<proteinExistence type="predicted"/>
<organism evidence="1 2">
    <name type="scientific">Tritrichomonas foetus</name>
    <dbReference type="NCBI Taxonomy" id="1144522"/>
    <lineage>
        <taxon>Eukaryota</taxon>
        <taxon>Metamonada</taxon>
        <taxon>Parabasalia</taxon>
        <taxon>Tritrichomonadida</taxon>
        <taxon>Tritrichomonadidae</taxon>
        <taxon>Tritrichomonas</taxon>
    </lineage>
</organism>
<gene>
    <name evidence="1" type="ORF">TRFO_01594</name>
</gene>